<protein>
    <submittedName>
        <fullName evidence="2">(rape) hypothetical protein</fullName>
    </submittedName>
</protein>
<sequence length="130" mass="15198">MDRQWWRVLSDSASFSPFVSGFRCIRWFPRLYLGALGGEAIRLARSSQISDDIVLFPLVVLASTSICAAVHFRRVSFFAVRFLYMSSRFKGCIRSRKVRFGAAISRSAFEQHRRVRFFLSCRRWCVCLVW</sequence>
<keyword evidence="1" id="KW-1133">Transmembrane helix</keyword>
<evidence type="ECO:0000313" key="2">
    <source>
        <dbReference type="EMBL" id="CAF2037697.1"/>
    </source>
</evidence>
<feature type="transmembrane region" description="Helical" evidence="1">
    <location>
        <begin position="53"/>
        <end position="72"/>
    </location>
</feature>
<gene>
    <name evidence="2" type="ORF">DARMORV10_A09P09680.1</name>
</gene>
<evidence type="ECO:0000256" key="1">
    <source>
        <dbReference type="SAM" id="Phobius"/>
    </source>
</evidence>
<name>A0A816NP28_BRANA</name>
<proteinExistence type="predicted"/>
<dbReference type="Proteomes" id="UP001295469">
    <property type="component" value="Chromosome A09"/>
</dbReference>
<organism evidence="2">
    <name type="scientific">Brassica napus</name>
    <name type="common">Rape</name>
    <dbReference type="NCBI Taxonomy" id="3708"/>
    <lineage>
        <taxon>Eukaryota</taxon>
        <taxon>Viridiplantae</taxon>
        <taxon>Streptophyta</taxon>
        <taxon>Embryophyta</taxon>
        <taxon>Tracheophyta</taxon>
        <taxon>Spermatophyta</taxon>
        <taxon>Magnoliopsida</taxon>
        <taxon>eudicotyledons</taxon>
        <taxon>Gunneridae</taxon>
        <taxon>Pentapetalae</taxon>
        <taxon>rosids</taxon>
        <taxon>malvids</taxon>
        <taxon>Brassicales</taxon>
        <taxon>Brassicaceae</taxon>
        <taxon>Brassiceae</taxon>
        <taxon>Brassica</taxon>
    </lineage>
</organism>
<dbReference type="AlphaFoldDB" id="A0A816NP28"/>
<keyword evidence="1" id="KW-0472">Membrane</keyword>
<keyword evidence="1" id="KW-0812">Transmembrane</keyword>
<accession>A0A816NP28</accession>
<reference evidence="2" key="1">
    <citation type="submission" date="2021-01" db="EMBL/GenBank/DDBJ databases">
        <authorList>
            <consortium name="Genoscope - CEA"/>
            <person name="William W."/>
        </authorList>
    </citation>
    <scope>NUCLEOTIDE SEQUENCE</scope>
</reference>
<dbReference type="EMBL" id="HG994363">
    <property type="protein sequence ID" value="CAF2037697.1"/>
    <property type="molecule type" value="Genomic_DNA"/>
</dbReference>